<accession>A0A0A9HSC3</accession>
<dbReference type="EMBL" id="GBRH01162068">
    <property type="protein sequence ID" value="JAE35828.1"/>
    <property type="molecule type" value="Transcribed_RNA"/>
</dbReference>
<proteinExistence type="predicted"/>
<organism evidence="1">
    <name type="scientific">Arundo donax</name>
    <name type="common">Giant reed</name>
    <name type="synonym">Donax arundinaceus</name>
    <dbReference type="NCBI Taxonomy" id="35708"/>
    <lineage>
        <taxon>Eukaryota</taxon>
        <taxon>Viridiplantae</taxon>
        <taxon>Streptophyta</taxon>
        <taxon>Embryophyta</taxon>
        <taxon>Tracheophyta</taxon>
        <taxon>Spermatophyta</taxon>
        <taxon>Magnoliopsida</taxon>
        <taxon>Liliopsida</taxon>
        <taxon>Poales</taxon>
        <taxon>Poaceae</taxon>
        <taxon>PACMAD clade</taxon>
        <taxon>Arundinoideae</taxon>
        <taxon>Arundineae</taxon>
        <taxon>Arundo</taxon>
    </lineage>
</organism>
<reference evidence="1" key="1">
    <citation type="submission" date="2014-09" db="EMBL/GenBank/DDBJ databases">
        <authorList>
            <person name="Magalhaes I.L.F."/>
            <person name="Oliveira U."/>
            <person name="Santos F.R."/>
            <person name="Vidigal T.H.D.A."/>
            <person name="Brescovit A.D."/>
            <person name="Santos A.J."/>
        </authorList>
    </citation>
    <scope>NUCLEOTIDE SEQUENCE</scope>
    <source>
        <tissue evidence="1">Shoot tissue taken approximately 20 cm above the soil surface</tissue>
    </source>
</reference>
<sequence length="71" mass="8288">MMPWRLNYRKIFTCFHGGRRRKKSSLKFLSTVGVNKFTCRHGLISSSISTNLILSVHTIKYPRKSFQIDPT</sequence>
<evidence type="ECO:0000313" key="1">
    <source>
        <dbReference type="EMBL" id="JAE35828.1"/>
    </source>
</evidence>
<dbReference type="AlphaFoldDB" id="A0A0A9HSC3"/>
<protein>
    <submittedName>
        <fullName evidence="1">Uncharacterized protein</fullName>
    </submittedName>
</protein>
<name>A0A0A9HSC3_ARUDO</name>
<reference evidence="1" key="2">
    <citation type="journal article" date="2015" name="Data Brief">
        <title>Shoot transcriptome of the giant reed, Arundo donax.</title>
        <authorList>
            <person name="Barrero R.A."/>
            <person name="Guerrero F.D."/>
            <person name="Moolhuijzen P."/>
            <person name="Goolsby J.A."/>
            <person name="Tidwell J."/>
            <person name="Bellgard S.E."/>
            <person name="Bellgard M.I."/>
        </authorList>
    </citation>
    <scope>NUCLEOTIDE SEQUENCE</scope>
    <source>
        <tissue evidence="1">Shoot tissue taken approximately 20 cm above the soil surface</tissue>
    </source>
</reference>